<organism evidence="1">
    <name type="scientific">Candidatus Kentrum sp. SD</name>
    <dbReference type="NCBI Taxonomy" id="2126332"/>
    <lineage>
        <taxon>Bacteria</taxon>
        <taxon>Pseudomonadati</taxon>
        <taxon>Pseudomonadota</taxon>
        <taxon>Gammaproteobacteria</taxon>
        <taxon>Candidatus Kentrum</taxon>
    </lineage>
</organism>
<evidence type="ECO:0000313" key="2">
    <source>
        <dbReference type="EMBL" id="VFK44121.1"/>
    </source>
</evidence>
<dbReference type="AlphaFoldDB" id="A0A450YCQ3"/>
<gene>
    <name evidence="3" type="ORF">BECKSD772D_GA0070982_103625</name>
    <name evidence="2" type="ORF">BECKSD772E_GA0070983_103326</name>
    <name evidence="1" type="ORF">BECKSD772F_GA0070984_103526</name>
</gene>
<proteinExistence type="predicted"/>
<reference evidence="1" key="1">
    <citation type="submission" date="2019-02" db="EMBL/GenBank/DDBJ databases">
        <authorList>
            <person name="Gruber-Vodicka R. H."/>
            <person name="Seah K. B. B."/>
        </authorList>
    </citation>
    <scope>NUCLEOTIDE SEQUENCE</scope>
    <source>
        <strain evidence="3">BECK_S127</strain>
        <strain evidence="2">BECK_S1320</strain>
        <strain evidence="1">BECK_S1321</strain>
    </source>
</reference>
<sequence>MSVGIGIDPCRDSARVHESVVKIVIVVVVTRGAGQGGSIIHRWARMSAAHGRTSSFGILDIIV</sequence>
<evidence type="ECO:0000313" key="1">
    <source>
        <dbReference type="EMBL" id="VFK39284.1"/>
    </source>
</evidence>
<dbReference type="EMBL" id="CAADHB010000036">
    <property type="protein sequence ID" value="VFK79123.1"/>
    <property type="molecule type" value="Genomic_DNA"/>
</dbReference>
<dbReference type="EMBL" id="CAADFU010000033">
    <property type="protein sequence ID" value="VFK44121.1"/>
    <property type="molecule type" value="Genomic_DNA"/>
</dbReference>
<accession>A0A450YCQ3</accession>
<evidence type="ECO:0000313" key="3">
    <source>
        <dbReference type="EMBL" id="VFK79123.1"/>
    </source>
</evidence>
<protein>
    <submittedName>
        <fullName evidence="1">Uncharacterized protein</fullName>
    </submittedName>
</protein>
<name>A0A450YCQ3_9GAMM</name>
<dbReference type="EMBL" id="CAADFR010000035">
    <property type="protein sequence ID" value="VFK39284.1"/>
    <property type="molecule type" value="Genomic_DNA"/>
</dbReference>